<feature type="transmembrane region" description="Helical" evidence="1">
    <location>
        <begin position="72"/>
        <end position="91"/>
    </location>
</feature>
<dbReference type="RefSeq" id="WP_109368674.1">
    <property type="nucleotide sequence ID" value="NZ_OOFM01000005.1"/>
</dbReference>
<evidence type="ECO:0000313" key="3">
    <source>
        <dbReference type="Proteomes" id="UP000246073"/>
    </source>
</evidence>
<gene>
    <name evidence="2" type="ORF">OHAE_801</name>
</gene>
<name>A0A2P9HLE0_9HYPH</name>
<protein>
    <submittedName>
        <fullName evidence="2">Uncharacterized protein</fullName>
    </submittedName>
</protein>
<sequence length="92" mass="10013">MQLVRTISDRLLLLLLSAVVAFIALFPLERLGVFGSSFEGSSGYVAVYFGFPILTVIFAVLAVRFGPRPLPVWARIVGWVLLALVFALGFIG</sequence>
<keyword evidence="1" id="KW-1133">Transmembrane helix</keyword>
<feature type="transmembrane region" description="Helical" evidence="1">
    <location>
        <begin position="45"/>
        <end position="65"/>
    </location>
</feature>
<dbReference type="AlphaFoldDB" id="A0A2P9HLE0"/>
<evidence type="ECO:0000313" key="2">
    <source>
        <dbReference type="EMBL" id="SPL64934.1"/>
    </source>
</evidence>
<dbReference type="EMBL" id="OOFM01000005">
    <property type="protein sequence ID" value="SPL64934.1"/>
    <property type="molecule type" value="Genomic_DNA"/>
</dbReference>
<reference evidence="3" key="1">
    <citation type="submission" date="2017-12" db="EMBL/GenBank/DDBJ databases">
        <authorList>
            <person name="Diaz M."/>
        </authorList>
    </citation>
    <scope>NUCLEOTIDE SEQUENCE [LARGE SCALE GENOMIC DNA]</scope>
    <source>
        <strain evidence="3">FI11154</strain>
    </source>
</reference>
<accession>A0A2P9HLE0</accession>
<keyword evidence="1" id="KW-0472">Membrane</keyword>
<organism evidence="2 3">
    <name type="scientific">Ochrobactrum soli</name>
    <dbReference type="NCBI Taxonomy" id="2448455"/>
    <lineage>
        <taxon>Bacteria</taxon>
        <taxon>Pseudomonadati</taxon>
        <taxon>Pseudomonadota</taxon>
        <taxon>Alphaproteobacteria</taxon>
        <taxon>Hyphomicrobiales</taxon>
        <taxon>Brucellaceae</taxon>
        <taxon>Brucella/Ochrobactrum group</taxon>
        <taxon>Ochrobactrum</taxon>
    </lineage>
</organism>
<dbReference type="Proteomes" id="UP000246073">
    <property type="component" value="Unassembled WGS sequence"/>
</dbReference>
<evidence type="ECO:0000256" key="1">
    <source>
        <dbReference type="SAM" id="Phobius"/>
    </source>
</evidence>
<proteinExistence type="predicted"/>
<keyword evidence="1" id="KW-0812">Transmembrane</keyword>